<keyword evidence="5 22" id="KW-0240">DNA-directed RNA polymerase</keyword>
<accession>A0A0F0IJY0</accession>
<dbReference type="HAMAP" id="MF_00071">
    <property type="entry name" value="LepA"/>
    <property type="match status" value="1"/>
</dbReference>
<dbReference type="GO" id="GO:0005634">
    <property type="term" value="C:nucleus"/>
    <property type="evidence" value="ECO:0007669"/>
    <property type="project" value="UniProtKB-SubCell"/>
</dbReference>
<dbReference type="InterPro" id="IPR006592">
    <property type="entry name" value="RNA_pol_N"/>
</dbReference>
<dbReference type="EMBL" id="JZEE01000146">
    <property type="protein sequence ID" value="KJK68114.1"/>
    <property type="molecule type" value="Genomic_DNA"/>
</dbReference>
<dbReference type="InterPro" id="IPR038120">
    <property type="entry name" value="Rpb1_funnel_sf"/>
</dbReference>
<dbReference type="InterPro" id="IPR000640">
    <property type="entry name" value="EFG_V-like"/>
</dbReference>
<dbReference type="SUPFAM" id="SSF54980">
    <property type="entry name" value="EF-G C-terminal domain-like"/>
    <property type="match status" value="2"/>
</dbReference>
<dbReference type="SUPFAM" id="SSF52540">
    <property type="entry name" value="P-loop containing nucleoside triphosphate hydrolases"/>
    <property type="match status" value="1"/>
</dbReference>
<dbReference type="GO" id="GO:0043022">
    <property type="term" value="F:ribosome binding"/>
    <property type="evidence" value="ECO:0007669"/>
    <property type="project" value="UniProtKB-UniRule"/>
</dbReference>
<dbReference type="InterPro" id="IPR000795">
    <property type="entry name" value="T_Tr_GTP-bd_dom"/>
</dbReference>
<dbReference type="GO" id="GO:0000428">
    <property type="term" value="C:DNA-directed RNA polymerase complex"/>
    <property type="evidence" value="ECO:0007669"/>
    <property type="project" value="UniProtKB-KW"/>
</dbReference>
<dbReference type="Pfam" id="PF00679">
    <property type="entry name" value="EFG_C"/>
    <property type="match status" value="1"/>
</dbReference>
<evidence type="ECO:0000256" key="21">
    <source>
        <dbReference type="HAMAP-Rule" id="MF_03137"/>
    </source>
</evidence>
<evidence type="ECO:0000256" key="1">
    <source>
        <dbReference type="ARBA" id="ARBA00004123"/>
    </source>
</evidence>
<evidence type="ECO:0000256" key="7">
    <source>
        <dbReference type="ARBA" id="ARBA00022695"/>
    </source>
</evidence>
<dbReference type="SMART" id="SM00663">
    <property type="entry name" value="RPOLA_N"/>
    <property type="match status" value="1"/>
</dbReference>
<dbReference type="CDD" id="cd03709">
    <property type="entry name" value="lepA_C"/>
    <property type="match status" value="1"/>
</dbReference>
<dbReference type="Gene3D" id="6.10.250.2940">
    <property type="match status" value="1"/>
</dbReference>
<dbReference type="Gene3D" id="1.10.132.30">
    <property type="match status" value="1"/>
</dbReference>
<dbReference type="Gene3D" id="3.30.70.870">
    <property type="entry name" value="Elongation Factor G (Translational Gtpase), domain 3"/>
    <property type="match status" value="1"/>
</dbReference>
<evidence type="ECO:0000256" key="10">
    <source>
        <dbReference type="ARBA" id="ARBA00022792"/>
    </source>
</evidence>
<dbReference type="FunFam" id="1.10.150.390:FF:000004">
    <property type="entry name" value="DNA-directed RNA polymerase subunit"/>
    <property type="match status" value="1"/>
</dbReference>
<protein>
    <recommendedName>
        <fullName evidence="22">DNA-directed RNA polymerase subunit</fullName>
        <ecNumber evidence="22">2.7.7.6</ecNumber>
    </recommendedName>
</protein>
<comment type="subunit">
    <text evidence="4">Component of the RNA polymerase III (Pol III) complex consisting of 17 subunits.</text>
</comment>
<dbReference type="PROSITE" id="PS51722">
    <property type="entry name" value="G_TR_2"/>
    <property type="match status" value="1"/>
</dbReference>
<dbReference type="Pfam" id="PF05000">
    <property type="entry name" value="RNA_pol_Rpb1_4"/>
    <property type="match status" value="1"/>
</dbReference>
<dbReference type="NCBIfam" id="TIGR00231">
    <property type="entry name" value="small_GTP"/>
    <property type="match status" value="1"/>
</dbReference>
<comment type="function">
    <text evidence="20">DNA-dependent RNA polymerase catalyzes the transcription of DNA into RNA using the four ribonucleoside triphosphates as substrates. Largest and catalytic core component of RNA polymerase III which synthesizes small RNAs, such as 5S rRNA and tRNAs. Forms the polymerase active center together with the second largest subunit. A single-stranded DNA template strand of the promoter is positioned within the central active site cleft of Pol III. A bridging helix emanates from RPC1 and crosses the cleft near the catalytic site and is thought to promote translocation of Pol III by acting as a ratchet that moves the RNA-DNA hybrid through the active site by switching from straight to bent conformations at each step of nucleotide addition.</text>
</comment>
<dbReference type="PANTHER" id="PTHR48446:SF1">
    <property type="entry name" value="DNA-DIRECTED RNA POLYMERASE SUBUNIT BETA' N-TERMINAL SECTION"/>
    <property type="match status" value="1"/>
</dbReference>
<dbReference type="GO" id="GO:0006412">
    <property type="term" value="P:translation"/>
    <property type="evidence" value="ECO:0007669"/>
    <property type="project" value="UniProtKB-KW"/>
</dbReference>
<keyword evidence="9 21" id="KW-0547">Nucleotide-binding</keyword>
<dbReference type="Gene3D" id="2.40.40.20">
    <property type="match status" value="1"/>
</dbReference>
<name>A0A0F0IJY0_ASPPU</name>
<gene>
    <name evidence="24" type="ORF">P875_00108631</name>
</gene>
<evidence type="ECO:0000256" key="20">
    <source>
        <dbReference type="ARBA" id="ARBA00058108"/>
    </source>
</evidence>
<dbReference type="OrthoDB" id="270392at2759"/>
<evidence type="ECO:0000313" key="24">
    <source>
        <dbReference type="EMBL" id="KJK68114.1"/>
    </source>
</evidence>
<dbReference type="Gene3D" id="3.30.70.240">
    <property type="match status" value="1"/>
</dbReference>
<comment type="similarity">
    <text evidence="3 22">Belongs to the RNA polymerase beta' chain family.</text>
</comment>
<reference evidence="24 25" key="1">
    <citation type="submission" date="2015-02" db="EMBL/GenBank/DDBJ databases">
        <title>Draft genome sequence of Aspergillus parasiticus SU-1.</title>
        <authorList>
            <person name="Yu J."/>
            <person name="Fedorova N."/>
            <person name="Yin Y."/>
            <person name="Losada L."/>
            <person name="Zafar N."/>
            <person name="Taujale R."/>
            <person name="Ehrlich K.C."/>
            <person name="Bhatnagar D."/>
            <person name="Cleveland T.E."/>
            <person name="Bennett J.W."/>
            <person name="Nierman W.C."/>
        </authorList>
    </citation>
    <scope>NUCLEOTIDE SEQUENCE [LARGE SCALE GENOMIC DNA]</scope>
    <source>
        <strain evidence="25">ATCC 56775 / NRRL 5862 / SRRC 143 / SU-1</strain>
    </source>
</reference>
<dbReference type="NCBIfam" id="TIGR01393">
    <property type="entry name" value="lepA"/>
    <property type="match status" value="1"/>
</dbReference>
<dbReference type="CDD" id="cd02736">
    <property type="entry name" value="RNAP_III_Rpc1_C"/>
    <property type="match status" value="1"/>
</dbReference>
<comment type="similarity">
    <text evidence="21">Belongs to the GTP-binding elongation factor family. LepA subfamily.</text>
</comment>
<sequence>MRGCLQLARWLSAGPKCPAASLPKAPSGLYNTIRSFTSSAQLASRARAAASKPASDLETRIAQIPIDRYRNFCIVAHVDHGKSTLSDRLLELTGTIQPGSNKQVLDKLDVERERGITVKAQTCTMIYNHNGEDYLLHLVDTPGHVDFRAEVSRSYASCGGALLLVDASQGIQAQTVANFYLAFAQGLELIPVINKVDLPSAEPEKALQQMKTSFELDTENAVMVSAKTGLNVEQLLPTVVEKIPAPVGDAQKPLRMLLVDSWYDSYKGVICLVRIFDGEVRAGDQLVSFATGIKYYVGEVGIMYPTETTQTVLRAGQVGYIFFNPGMKRSQEAKIGDTYTKVGSEKAVEPLPGFEEPKAMVFVAAYPVDADHFEHLEDSINQLMLNDRSITVQKESSEALGAGFRLGFLGTLHCSVFEDRLRQEHGASIIITPPSVPVKVMWKDGREEIVTSPARFPEEDDLRSKVAEIHEPYVLATLTFPDEYLGKVIELCEANRGVQKTLEYFTSTQVILKYELPLAQLVDDFFGKLKGSTKGYATLDYEESAWQPSNIVKLQLLVNKAPVDAVARVVHYSQIERLGRKWVTKFKQHVDRQLFEVVIQAAVGRKVVARETVKPYRKDVLAKLHASDVSRRRKLLEKQKEGRKRLRAVGNVRFTKHLSELLPPCHDQLLTSVMQPPEGVQVDLGKAQVIDRAPKVIKELKFGVLSNDDIVSQGVVEVSDRKFFDLDRDRSVVAHGPLDSRMGVSSKTASCQTCGGALQVCNGHFGHVKLVLPSFHVGYFKRVITILQEICKECSHILLPEGERRAFLREMRRPGLDNLRRLQIAKRINERCRKTRNCDKCGAINGVVKKAGTSALKITHDKFRAFNASTSMKKIPPPSKIVFDRSFEEARSHNAEVEKHHKKAQDDMNALRVLNLFKRISDTDCELLGLDPKEARPEMFLWQYIPAPPVCIRPSVGQDASSTEDDLTAKLGDIVQSNINLKNALLKGAPVQTIMECWDYMQLQIAVYINSDVPGLNKADLGKPIRGFVQRLKGKQGRFRGNLSGKRVDFSGRTVISPDPNLRVDEVAVPELVAKNMTYPEVVTRYNKEKLQQRVRNGTKKWPGANYLVKKGSTFKTFLKYGSLNMIADQLQEGDVVERHIEDGDIVLFNRQPSLHKLSILSHFAKVRPHRTFRLNECVCNPYNADFDGDEMNLHVPQTEEARAEAMELMGVKNNLATPKNGEPIISAIQDFISAAYILSSKDNFFDRRSFTQICLYMLGPETRFDLPPPAVLKPQMLWTGKQVFNILMRPNKDDPVMVNLDAACREYKPPKDGRPKDLDPKDGWLVIRNSEVMCGVMDKATIGSGKKDNVFYVMLRDFGPPAAAEGMNRLSRLSARWFTNMGFSIGITDVYPSEKLLQSKHDLVETAYAQCDEVIAQYKAGTLETFPGCDELQTMENKLSGILSKVRQQAGDECIAQLSKYNSPLIMATSGSKGSSINVSQMVALVGQQIIGGQRVQDGFQDRTLPHFPKNARQPPSKGFVRNSFFSGLEPYEFIFHAMSGREGLVDTAVKTAETGYMSRRLMKSLEDLSSRYDDTVRNSSGHIVQFQYGDDKLDPVDMEGKAKPVHFDRTFIHSEATTYDNDERSLQPAEIMEVCEEMLSKERAKLVRKDLLDVELGYMDRSNHGVDQFESARDFLESIQQYVSTKADKLISRGGDIDPSDERSQQGLNHTGKLTEKTLRTFISACLMKYKKAQVEPGHAVGAVGAQSIGEPGTQMTLKTFHFAGVAGMSITQGVPRIKEIINASKEISTPVVSCELVTKDNVIAARIVKGRIEKTYLRDITHYVRETWTGKEAYITVKINWKTIQDLALELKIQDILAAIKNHRRFKSDDLKFRCQRSHIHIYMDVDPASKLGLSKTEIAATSADPFLRLKHLKRLLPDIQVLGHPQAYRAIIRTDDTSTTNTLLVEGYGLRACMNTIGVDGLHTSTNNVMEMREVLGIEAARTTIVREISEVMKDMDIDPRHMQLLADVMTYKGEVLGITRFGLAKMRDSVLQLASFEKTADHLFDAGGAGRTDLVEGVSECIIMGKTVSLGTGAMEVVRRMNFFEGQIGARKTTFEDTWNNVCEAPLKSKKRART</sequence>
<comment type="similarity">
    <text evidence="2">Belongs to the TRAFAC class translation factor GTPase superfamily. Classic translation factor GTPase family. LepA subfamily.</text>
</comment>
<dbReference type="Pfam" id="PF06421">
    <property type="entry name" value="LepA_C"/>
    <property type="match status" value="1"/>
</dbReference>
<evidence type="ECO:0000256" key="12">
    <source>
        <dbReference type="ARBA" id="ARBA00022833"/>
    </source>
</evidence>
<feature type="binding site" evidence="21">
    <location>
        <begin position="194"/>
        <end position="197"/>
    </location>
    <ligand>
        <name>GTP</name>
        <dbReference type="ChEBI" id="CHEBI:37565"/>
    </ligand>
</feature>
<dbReference type="InterPro" id="IPR009000">
    <property type="entry name" value="Transl_B-barrel_sf"/>
</dbReference>
<dbReference type="InterPro" id="IPR044893">
    <property type="entry name" value="RNA_pol_Rpb1_clamp_domain"/>
</dbReference>
<dbReference type="InterPro" id="IPR035654">
    <property type="entry name" value="LepA_IV"/>
</dbReference>
<keyword evidence="17 22" id="KW-0804">Transcription</keyword>
<dbReference type="InterPro" id="IPR007066">
    <property type="entry name" value="RNA_pol_Rpb1_3"/>
</dbReference>
<dbReference type="FunFam" id="3.30.70.870:FF:000004">
    <property type="entry name" value="Translation factor GUF1, mitochondrial"/>
    <property type="match status" value="1"/>
</dbReference>
<dbReference type="InterPro" id="IPR042102">
    <property type="entry name" value="RNA_pol_Rpb1_3_sf"/>
</dbReference>
<keyword evidence="14" id="KW-0809">Transit peptide</keyword>
<dbReference type="GO" id="GO:0005743">
    <property type="term" value="C:mitochondrial inner membrane"/>
    <property type="evidence" value="ECO:0007669"/>
    <property type="project" value="UniProtKB-SubCell"/>
</dbReference>
<dbReference type="NCBIfam" id="NF006336">
    <property type="entry name" value="PRK08566.1"/>
    <property type="match status" value="1"/>
</dbReference>
<dbReference type="InterPro" id="IPR005225">
    <property type="entry name" value="Small_GTP-bd"/>
</dbReference>
<dbReference type="PRINTS" id="PR00315">
    <property type="entry name" value="ELONGATNFCT"/>
</dbReference>
<dbReference type="InterPro" id="IPR031157">
    <property type="entry name" value="G_TR_CS"/>
</dbReference>
<dbReference type="Gene3D" id="1.10.150.390">
    <property type="match status" value="1"/>
</dbReference>
<dbReference type="FunFam" id="1.10.274.100:FF:000005">
    <property type="entry name" value="DNA-directed RNA polymerase subunit"/>
    <property type="match status" value="1"/>
</dbReference>
<dbReference type="InterPro" id="IPR000722">
    <property type="entry name" value="RNA_pol_asu"/>
</dbReference>
<dbReference type="Gene3D" id="2.40.30.10">
    <property type="entry name" value="Translation factors"/>
    <property type="match status" value="1"/>
</dbReference>
<keyword evidence="15 21" id="KW-0496">Mitochondrion</keyword>
<dbReference type="FunFam" id="2.40.40.20:FF:000019">
    <property type="entry name" value="DNA-directed RNA polymerase II subunit RPB1"/>
    <property type="match status" value="1"/>
</dbReference>
<evidence type="ECO:0000256" key="22">
    <source>
        <dbReference type="RuleBase" id="RU004279"/>
    </source>
</evidence>
<feature type="binding site" evidence="21">
    <location>
        <begin position="76"/>
        <end position="83"/>
    </location>
    <ligand>
        <name>GTP</name>
        <dbReference type="ChEBI" id="CHEBI:37565"/>
    </ligand>
</feature>
<dbReference type="GO" id="GO:0045727">
    <property type="term" value="P:positive regulation of translation"/>
    <property type="evidence" value="ECO:0007669"/>
    <property type="project" value="UniProtKB-UniRule"/>
</dbReference>
<comment type="function">
    <text evidence="21">Promotes mitochondrial protein synthesis. May act as a fidelity factor of the translation reaction, by catalyzing a one-codon backward translocation of tRNAs on improperly translocated ribosomes. Binds to mitochondrial ribosomes in a GTP-dependent manner.</text>
</comment>
<dbReference type="PANTHER" id="PTHR48446">
    <property type="entry name" value="DNA-DIRECTED RNA POLYMERASE SUBUNIT BETA' N-TERMINAL SECTION"/>
    <property type="match status" value="1"/>
</dbReference>
<dbReference type="GO" id="GO:0006351">
    <property type="term" value="P:DNA-templated transcription"/>
    <property type="evidence" value="ECO:0007669"/>
    <property type="project" value="InterPro"/>
</dbReference>
<dbReference type="InterPro" id="IPR027417">
    <property type="entry name" value="P-loop_NTPase"/>
</dbReference>
<dbReference type="GO" id="GO:0005759">
    <property type="term" value="C:mitochondrial matrix"/>
    <property type="evidence" value="ECO:0007669"/>
    <property type="project" value="UniProtKB-UniRule"/>
</dbReference>
<dbReference type="InterPro" id="IPR015700">
    <property type="entry name" value="RPC1"/>
</dbReference>
<keyword evidence="10 21" id="KW-0999">Mitochondrion inner membrane</keyword>
<evidence type="ECO:0000256" key="8">
    <source>
        <dbReference type="ARBA" id="ARBA00022723"/>
    </source>
</evidence>
<dbReference type="GO" id="GO:0005525">
    <property type="term" value="F:GTP binding"/>
    <property type="evidence" value="ECO:0007669"/>
    <property type="project" value="UniProtKB-UniRule"/>
</dbReference>
<dbReference type="Pfam" id="PF04998">
    <property type="entry name" value="RNA_pol_Rpb1_5"/>
    <property type="match status" value="1"/>
</dbReference>
<evidence type="ECO:0000256" key="11">
    <source>
        <dbReference type="ARBA" id="ARBA00022801"/>
    </source>
</evidence>
<keyword evidence="6 22" id="KW-0808">Transferase</keyword>
<dbReference type="Pfam" id="PF00623">
    <property type="entry name" value="RNA_pol_Rpb1_2"/>
    <property type="match status" value="1"/>
</dbReference>
<dbReference type="InterPro" id="IPR007081">
    <property type="entry name" value="RNA_pol_Rpb1_5"/>
</dbReference>
<keyword evidence="21" id="KW-0648">Protein biosynthesis</keyword>
<dbReference type="Pfam" id="PF04983">
    <property type="entry name" value="RNA_pol_Rpb1_3"/>
    <property type="match status" value="1"/>
</dbReference>
<dbReference type="Pfam" id="PF00009">
    <property type="entry name" value="GTP_EFTU"/>
    <property type="match status" value="1"/>
</dbReference>
<keyword evidence="7 22" id="KW-0548">Nucleotidyltransferase</keyword>
<dbReference type="GO" id="GO:0003677">
    <property type="term" value="F:DNA binding"/>
    <property type="evidence" value="ECO:0007669"/>
    <property type="project" value="InterPro"/>
</dbReference>
<dbReference type="CDD" id="cd16260">
    <property type="entry name" value="EF4_III"/>
    <property type="match status" value="1"/>
</dbReference>
<feature type="binding site" evidence="21">
    <location>
        <begin position="140"/>
        <end position="144"/>
    </location>
    <ligand>
        <name>GTP</name>
        <dbReference type="ChEBI" id="CHEBI:37565"/>
    </ligand>
</feature>
<dbReference type="CDD" id="cd02583">
    <property type="entry name" value="RNAP_III_RPC1_N"/>
    <property type="match status" value="1"/>
</dbReference>
<dbReference type="Gene3D" id="3.30.70.2570">
    <property type="entry name" value="Elongation factor 4, C-terminal domain"/>
    <property type="match status" value="1"/>
</dbReference>
<dbReference type="Gene3D" id="4.10.860.120">
    <property type="entry name" value="RNA polymerase II, clamp domain"/>
    <property type="match status" value="1"/>
</dbReference>
<dbReference type="Gene3D" id="6.20.50.80">
    <property type="match status" value="1"/>
</dbReference>
<dbReference type="InterPro" id="IPR007080">
    <property type="entry name" value="RNA_pol_Rpb1_1"/>
</dbReference>
<evidence type="ECO:0000313" key="25">
    <source>
        <dbReference type="Proteomes" id="UP000033540"/>
    </source>
</evidence>
<comment type="catalytic activity">
    <reaction evidence="19 22">
        <text>RNA(n) + a ribonucleoside 5'-triphosphate = RNA(n+1) + diphosphate</text>
        <dbReference type="Rhea" id="RHEA:21248"/>
        <dbReference type="Rhea" id="RHEA-COMP:14527"/>
        <dbReference type="Rhea" id="RHEA-COMP:17342"/>
        <dbReference type="ChEBI" id="CHEBI:33019"/>
        <dbReference type="ChEBI" id="CHEBI:61557"/>
        <dbReference type="ChEBI" id="CHEBI:140395"/>
        <dbReference type="EC" id="2.7.7.6"/>
    </reaction>
</comment>
<comment type="subcellular location">
    <subcellularLocation>
        <location evidence="21">Mitochondrion inner membrane</location>
        <topology evidence="21">Peripheral membrane protein</topology>
        <orientation evidence="21">Matrix side</orientation>
    </subcellularLocation>
    <subcellularLocation>
        <location evidence="1">Nucleus</location>
    </subcellularLocation>
</comment>
<evidence type="ECO:0000256" key="6">
    <source>
        <dbReference type="ARBA" id="ARBA00022679"/>
    </source>
</evidence>
<comment type="catalytic activity">
    <reaction evidence="21">
        <text>GTP + H2O = GDP + phosphate + H(+)</text>
        <dbReference type="Rhea" id="RHEA:19669"/>
        <dbReference type="ChEBI" id="CHEBI:15377"/>
        <dbReference type="ChEBI" id="CHEBI:15378"/>
        <dbReference type="ChEBI" id="CHEBI:37565"/>
        <dbReference type="ChEBI" id="CHEBI:43474"/>
        <dbReference type="ChEBI" id="CHEBI:58189"/>
        <dbReference type="EC" id="3.6.5.n1"/>
    </reaction>
</comment>
<evidence type="ECO:0000256" key="15">
    <source>
        <dbReference type="ARBA" id="ARBA00023128"/>
    </source>
</evidence>
<dbReference type="Proteomes" id="UP000033540">
    <property type="component" value="Unassembled WGS sequence"/>
</dbReference>
<dbReference type="CDD" id="cd03699">
    <property type="entry name" value="EF4_II"/>
    <property type="match status" value="1"/>
</dbReference>
<keyword evidence="12" id="KW-0862">Zinc</keyword>
<dbReference type="SUPFAM" id="SSF50447">
    <property type="entry name" value="Translation proteins"/>
    <property type="match status" value="1"/>
</dbReference>
<proteinExistence type="inferred from homology"/>
<dbReference type="EC" id="2.7.7.6" evidence="22"/>
<keyword evidence="13" id="KW-0460">Magnesium</keyword>
<dbReference type="InterPro" id="IPR007083">
    <property type="entry name" value="RNA_pol_Rpb1_4"/>
</dbReference>
<dbReference type="FunFam" id="3.30.70.240:FF:000007">
    <property type="entry name" value="Translation factor GUF1, mitochondrial"/>
    <property type="match status" value="1"/>
</dbReference>
<keyword evidence="8" id="KW-0479">Metal-binding</keyword>
<dbReference type="FunFam" id="3.30.1490.180:FF:000002">
    <property type="entry name" value="DNA-directed RNA polymerase subunit"/>
    <property type="match status" value="1"/>
</dbReference>
<dbReference type="GO" id="GO:0003924">
    <property type="term" value="F:GTPase activity"/>
    <property type="evidence" value="ECO:0007669"/>
    <property type="project" value="UniProtKB-UniRule"/>
</dbReference>
<keyword evidence="16 21" id="KW-0342">GTP-binding</keyword>
<dbReference type="InterPro" id="IPR035697">
    <property type="entry name" value="RNAP_III_RPC1_N"/>
</dbReference>
<evidence type="ECO:0000256" key="13">
    <source>
        <dbReference type="ARBA" id="ARBA00022842"/>
    </source>
</evidence>
<evidence type="ECO:0000259" key="23">
    <source>
        <dbReference type="PROSITE" id="PS51722"/>
    </source>
</evidence>
<dbReference type="FunFam" id="2.40.30.10:FF:000015">
    <property type="entry name" value="Translation factor GUF1, mitochondrial"/>
    <property type="match status" value="1"/>
</dbReference>
<dbReference type="Pfam" id="PF04997">
    <property type="entry name" value="RNA_pol_Rpb1_1"/>
    <property type="match status" value="1"/>
</dbReference>
<dbReference type="Gene3D" id="3.30.1490.180">
    <property type="entry name" value="RNA polymerase ii"/>
    <property type="match status" value="1"/>
</dbReference>
<evidence type="ECO:0000256" key="19">
    <source>
        <dbReference type="ARBA" id="ARBA00048552"/>
    </source>
</evidence>
<evidence type="ECO:0000256" key="9">
    <source>
        <dbReference type="ARBA" id="ARBA00022741"/>
    </source>
</evidence>
<evidence type="ECO:0000256" key="4">
    <source>
        <dbReference type="ARBA" id="ARBA00011206"/>
    </source>
</evidence>
<dbReference type="FunFam" id="3.30.70.2570:FF:000001">
    <property type="entry name" value="Translation factor GUF1, mitochondrial"/>
    <property type="match status" value="1"/>
</dbReference>
<evidence type="ECO:0000256" key="14">
    <source>
        <dbReference type="ARBA" id="ARBA00022946"/>
    </source>
</evidence>
<dbReference type="CDD" id="cd01890">
    <property type="entry name" value="LepA"/>
    <property type="match status" value="1"/>
</dbReference>
<dbReference type="InterPro" id="IPR035647">
    <property type="entry name" value="EFG_III/V"/>
</dbReference>
<dbReference type="InterPro" id="IPR035698">
    <property type="entry name" value="RNAP_III_Rpc1_C"/>
</dbReference>
<evidence type="ECO:0000256" key="2">
    <source>
        <dbReference type="ARBA" id="ARBA00005454"/>
    </source>
</evidence>
<organism evidence="24 25">
    <name type="scientific">Aspergillus parasiticus (strain ATCC 56775 / NRRL 5862 / SRRC 143 / SU-1)</name>
    <dbReference type="NCBI Taxonomy" id="1403190"/>
    <lineage>
        <taxon>Eukaryota</taxon>
        <taxon>Fungi</taxon>
        <taxon>Dikarya</taxon>
        <taxon>Ascomycota</taxon>
        <taxon>Pezizomycotina</taxon>
        <taxon>Eurotiomycetes</taxon>
        <taxon>Eurotiomycetidae</taxon>
        <taxon>Eurotiales</taxon>
        <taxon>Aspergillaceae</taxon>
        <taxon>Aspergillus</taxon>
        <taxon>Aspergillus subgen. Circumdati</taxon>
    </lineage>
</organism>
<keyword evidence="11 21" id="KW-0378">Hydrolase</keyword>
<evidence type="ECO:0000256" key="17">
    <source>
        <dbReference type="ARBA" id="ARBA00023163"/>
    </source>
</evidence>
<dbReference type="Gene3D" id="3.40.50.300">
    <property type="entry name" value="P-loop containing nucleotide triphosphate hydrolases"/>
    <property type="match status" value="1"/>
</dbReference>
<dbReference type="Gene3D" id="1.10.274.100">
    <property type="entry name" value="RNA polymerase Rpb1, domain 3"/>
    <property type="match status" value="1"/>
</dbReference>
<dbReference type="GO" id="GO:0046872">
    <property type="term" value="F:metal ion binding"/>
    <property type="evidence" value="ECO:0007669"/>
    <property type="project" value="UniProtKB-KW"/>
</dbReference>
<dbReference type="FunFam" id="4.10.860.120:FF:000004">
    <property type="entry name" value="DNA-directed RNA polymerase subunit"/>
    <property type="match status" value="1"/>
</dbReference>
<evidence type="ECO:0000256" key="16">
    <source>
        <dbReference type="ARBA" id="ARBA00023134"/>
    </source>
</evidence>
<evidence type="ECO:0000256" key="5">
    <source>
        <dbReference type="ARBA" id="ARBA00022478"/>
    </source>
</evidence>
<dbReference type="PROSITE" id="PS00301">
    <property type="entry name" value="G_TR_1"/>
    <property type="match status" value="1"/>
</dbReference>
<feature type="domain" description="Tr-type G" evidence="23">
    <location>
        <begin position="67"/>
        <end position="247"/>
    </location>
</feature>
<dbReference type="STRING" id="1403190.A0A0F0IJY0"/>
<dbReference type="FunFam" id="3.40.50.300:FF:000078">
    <property type="entry name" value="Elongation factor 4"/>
    <property type="match status" value="1"/>
</dbReference>
<keyword evidence="21" id="KW-0472">Membrane</keyword>
<dbReference type="SUPFAM" id="SSF64484">
    <property type="entry name" value="beta and beta-prime subunits of DNA dependent RNA-polymerase"/>
    <property type="match status" value="1"/>
</dbReference>
<comment type="caution">
    <text evidence="24">The sequence shown here is derived from an EMBL/GenBank/DDBJ whole genome shotgun (WGS) entry which is preliminary data.</text>
</comment>
<dbReference type="InterPro" id="IPR013842">
    <property type="entry name" value="LepA_CTD"/>
</dbReference>
<keyword evidence="18" id="KW-0539">Nucleus</keyword>
<dbReference type="InterPro" id="IPR038363">
    <property type="entry name" value="LepA_C_sf"/>
</dbReference>
<evidence type="ECO:0000256" key="3">
    <source>
        <dbReference type="ARBA" id="ARBA00006460"/>
    </source>
</evidence>
<evidence type="ECO:0000256" key="18">
    <source>
        <dbReference type="ARBA" id="ARBA00023242"/>
    </source>
</evidence>
<dbReference type="InterPro" id="IPR006297">
    <property type="entry name" value="EF-4"/>
</dbReference>
<dbReference type="FunFam" id="1.10.132.30:FF:000001">
    <property type="entry name" value="DNA-directed RNA polymerase subunit"/>
    <property type="match status" value="1"/>
</dbReference>
<dbReference type="GO" id="GO:0003899">
    <property type="term" value="F:DNA-directed RNA polymerase activity"/>
    <property type="evidence" value="ECO:0007669"/>
    <property type="project" value="UniProtKB-EC"/>
</dbReference>